<dbReference type="EMBL" id="JACGCM010000376">
    <property type="protein sequence ID" value="KAF6172877.1"/>
    <property type="molecule type" value="Genomic_DNA"/>
</dbReference>
<organism evidence="1 2">
    <name type="scientific">Kingdonia uniflora</name>
    <dbReference type="NCBI Taxonomy" id="39325"/>
    <lineage>
        <taxon>Eukaryota</taxon>
        <taxon>Viridiplantae</taxon>
        <taxon>Streptophyta</taxon>
        <taxon>Embryophyta</taxon>
        <taxon>Tracheophyta</taxon>
        <taxon>Spermatophyta</taxon>
        <taxon>Magnoliopsida</taxon>
        <taxon>Ranunculales</taxon>
        <taxon>Circaeasteraceae</taxon>
        <taxon>Kingdonia</taxon>
    </lineage>
</organism>
<dbReference type="Proteomes" id="UP000541444">
    <property type="component" value="Unassembled WGS sequence"/>
</dbReference>
<sequence>MSRQTQCLRRPSKGNLAQLVRTKHKLVRTTLMIKGSCLRKHTCRSNDFFGLKLQNAKSDNSFERAPFSFERLRPILSSTLTARTEPARVSK</sequence>
<evidence type="ECO:0000313" key="1">
    <source>
        <dbReference type="EMBL" id="KAF6172877.1"/>
    </source>
</evidence>
<accession>A0A7J7P0A8</accession>
<gene>
    <name evidence="1" type="ORF">GIB67_035431</name>
</gene>
<comment type="caution">
    <text evidence="1">The sequence shown here is derived from an EMBL/GenBank/DDBJ whole genome shotgun (WGS) entry which is preliminary data.</text>
</comment>
<protein>
    <submittedName>
        <fullName evidence="1">Uncharacterized protein</fullName>
    </submittedName>
</protein>
<dbReference type="AlphaFoldDB" id="A0A7J7P0A8"/>
<evidence type="ECO:0000313" key="2">
    <source>
        <dbReference type="Proteomes" id="UP000541444"/>
    </source>
</evidence>
<keyword evidence="2" id="KW-1185">Reference proteome</keyword>
<name>A0A7J7P0A8_9MAGN</name>
<reference evidence="1 2" key="1">
    <citation type="journal article" date="2020" name="IScience">
        <title>Genome Sequencing of the Endangered Kingdonia uniflora (Circaeasteraceae, Ranunculales) Reveals Potential Mechanisms of Evolutionary Specialization.</title>
        <authorList>
            <person name="Sun Y."/>
            <person name="Deng T."/>
            <person name="Zhang A."/>
            <person name="Moore M.J."/>
            <person name="Landis J.B."/>
            <person name="Lin N."/>
            <person name="Zhang H."/>
            <person name="Zhang X."/>
            <person name="Huang J."/>
            <person name="Zhang X."/>
            <person name="Sun H."/>
            <person name="Wang H."/>
        </authorList>
    </citation>
    <scope>NUCLEOTIDE SEQUENCE [LARGE SCALE GENOMIC DNA]</scope>
    <source>
        <strain evidence="1">TB1705</strain>
        <tissue evidence="1">Leaf</tissue>
    </source>
</reference>
<proteinExistence type="predicted"/>